<gene>
    <name evidence="1" type="ORF">ACFFUR_13075</name>
</gene>
<evidence type="ECO:0000313" key="2">
    <source>
        <dbReference type="Proteomes" id="UP001589654"/>
    </source>
</evidence>
<dbReference type="GO" id="GO:0032259">
    <property type="term" value="P:methylation"/>
    <property type="evidence" value="ECO:0007669"/>
    <property type="project" value="UniProtKB-KW"/>
</dbReference>
<keyword evidence="1" id="KW-0489">Methyltransferase</keyword>
<evidence type="ECO:0000313" key="1">
    <source>
        <dbReference type="EMBL" id="MFB9212741.1"/>
    </source>
</evidence>
<accession>A0ABV5J7V4</accession>
<reference evidence="1 2" key="1">
    <citation type="submission" date="2024-09" db="EMBL/GenBank/DDBJ databases">
        <authorList>
            <person name="Sun Q."/>
            <person name="Mori K."/>
        </authorList>
    </citation>
    <scope>NUCLEOTIDE SEQUENCE [LARGE SCALE GENOMIC DNA]</scope>
    <source>
        <strain evidence="1 2">CECT 7682</strain>
    </source>
</reference>
<keyword evidence="1" id="KW-0808">Transferase</keyword>
<proteinExistence type="predicted"/>
<dbReference type="PANTHER" id="PTHR43861">
    <property type="entry name" value="TRANS-ACONITATE 2-METHYLTRANSFERASE-RELATED"/>
    <property type="match status" value="1"/>
</dbReference>
<keyword evidence="2" id="KW-1185">Reference proteome</keyword>
<dbReference type="Proteomes" id="UP001589654">
    <property type="component" value="Unassembled WGS sequence"/>
</dbReference>
<sequence length="295" mass="34534">MYERLTKCPLCQSGLFLNHLVVKDHSVSGESFTICKCSNCHFLFTNPRPDQSHIDQYYESNNYISHTNKSTNLVNIIYKLVRKFTLQQKVNWINKYCTNRERLLDFGCGTGHFLAEAQKKGWFTVGYEPNPQAAQIAETQHQLHLLKNPKNIGEEKKFDAITLFHVLEHVHDLRGTMDLLLSRLKKRGTLFLAVPNFDSLDSQLYKEKWASLDVPRHLYHFTQETMTQLANEYDLRIVAKEPMLFDSYYVSILSEEIKKNRKNFIKSFITGYKSNQYAKMNNNNFSSILFILKKK</sequence>
<dbReference type="CDD" id="cd02440">
    <property type="entry name" value="AdoMet_MTases"/>
    <property type="match status" value="1"/>
</dbReference>
<dbReference type="InterPro" id="IPR029063">
    <property type="entry name" value="SAM-dependent_MTases_sf"/>
</dbReference>
<name>A0ABV5J7V4_9BACT</name>
<dbReference type="Pfam" id="PF13489">
    <property type="entry name" value="Methyltransf_23"/>
    <property type="match status" value="1"/>
</dbReference>
<dbReference type="EMBL" id="JBHMEW010000063">
    <property type="protein sequence ID" value="MFB9212741.1"/>
    <property type="molecule type" value="Genomic_DNA"/>
</dbReference>
<dbReference type="PANTHER" id="PTHR43861:SF6">
    <property type="entry name" value="METHYLTRANSFERASE TYPE 11"/>
    <property type="match status" value="1"/>
</dbReference>
<comment type="caution">
    <text evidence="1">The sequence shown here is derived from an EMBL/GenBank/DDBJ whole genome shotgun (WGS) entry which is preliminary data.</text>
</comment>
<dbReference type="RefSeq" id="WP_290247485.1">
    <property type="nucleotide sequence ID" value="NZ_JAUFQT010000001.1"/>
</dbReference>
<dbReference type="SUPFAM" id="SSF53335">
    <property type="entry name" value="S-adenosyl-L-methionine-dependent methyltransferases"/>
    <property type="match status" value="1"/>
</dbReference>
<organism evidence="1 2">
    <name type="scientific">Echinicola jeungdonensis</name>
    <dbReference type="NCBI Taxonomy" id="709343"/>
    <lineage>
        <taxon>Bacteria</taxon>
        <taxon>Pseudomonadati</taxon>
        <taxon>Bacteroidota</taxon>
        <taxon>Cytophagia</taxon>
        <taxon>Cytophagales</taxon>
        <taxon>Cyclobacteriaceae</taxon>
        <taxon>Echinicola</taxon>
    </lineage>
</organism>
<protein>
    <submittedName>
        <fullName evidence="1">Class I SAM-dependent methyltransferase</fullName>
        <ecNumber evidence="1">2.1.1.-</ecNumber>
    </submittedName>
</protein>
<dbReference type="GO" id="GO:0008168">
    <property type="term" value="F:methyltransferase activity"/>
    <property type="evidence" value="ECO:0007669"/>
    <property type="project" value="UniProtKB-KW"/>
</dbReference>
<dbReference type="EC" id="2.1.1.-" evidence="1"/>
<dbReference type="Gene3D" id="3.40.50.150">
    <property type="entry name" value="Vaccinia Virus protein VP39"/>
    <property type="match status" value="1"/>
</dbReference>